<keyword evidence="1" id="KW-1133">Transmembrane helix</keyword>
<dbReference type="InterPro" id="IPR029787">
    <property type="entry name" value="Nucleotide_cyclase"/>
</dbReference>
<dbReference type="CDD" id="cd01949">
    <property type="entry name" value="GGDEF"/>
    <property type="match status" value="1"/>
</dbReference>
<dbReference type="EMBL" id="JAVCAP010000012">
    <property type="protein sequence ID" value="MDP8567332.1"/>
    <property type="molecule type" value="Genomic_DNA"/>
</dbReference>
<dbReference type="SMART" id="SM00267">
    <property type="entry name" value="GGDEF"/>
    <property type="match status" value="1"/>
</dbReference>
<evidence type="ECO:0000313" key="4">
    <source>
        <dbReference type="Proteomes" id="UP001225906"/>
    </source>
</evidence>
<evidence type="ECO:0000259" key="2">
    <source>
        <dbReference type="PROSITE" id="PS50887"/>
    </source>
</evidence>
<dbReference type="SUPFAM" id="SSF55073">
    <property type="entry name" value="Nucleotide cyclase"/>
    <property type="match status" value="1"/>
</dbReference>
<dbReference type="InterPro" id="IPR000160">
    <property type="entry name" value="GGDEF_dom"/>
</dbReference>
<dbReference type="GO" id="GO:0052621">
    <property type="term" value="F:diguanylate cyclase activity"/>
    <property type="evidence" value="ECO:0007669"/>
    <property type="project" value="UniProtKB-EC"/>
</dbReference>
<dbReference type="Gene3D" id="3.30.70.270">
    <property type="match status" value="1"/>
</dbReference>
<protein>
    <submittedName>
        <fullName evidence="3">Diguanylate cyclase</fullName>
        <ecNumber evidence="3">2.7.7.65</ecNumber>
    </submittedName>
</protein>
<keyword evidence="4" id="KW-1185">Reference proteome</keyword>
<sequence>MMSISMINLLRMFPFKPARDELLRARYNSLLNDVPVAILTALSAIIIQMIAFKDAVDWKLSILLPGIRMVVAACIFVFWFSYRSRHADLNTIRRRLQIAGIIMMISGLLTFNRNLYLLDLTDSFGHYFLIFHTTMYGLCFALILSKMGPAAYLYNLILISSALLCVSLGNIEYQYTLAALILMFEIGMLLAMRASNQVFDRMVSATHESNILLEENRRLANQDTLTHLPNRRHFFMSVDQLLVRAKSRGECFALGIVDLDNFKPINDVYGHHAGDLVLQEIGHRLLTMVKDNIEFYRLGGDEFAFLLRANDAQASLRQFGEEINQRISKPMPIKNEIVTIEASIGACVYAGEDDTAQKLYEHADLALYHAKRNNKGSLQIYASAPEAILTKAVA</sequence>
<proteinExistence type="predicted"/>
<organism evidence="3 4">
    <name type="scientific">Methylophilus aquaticus</name>
    <dbReference type="NCBI Taxonomy" id="1971610"/>
    <lineage>
        <taxon>Bacteria</taxon>
        <taxon>Pseudomonadati</taxon>
        <taxon>Pseudomonadota</taxon>
        <taxon>Betaproteobacteria</taxon>
        <taxon>Nitrosomonadales</taxon>
        <taxon>Methylophilaceae</taxon>
        <taxon>Methylophilus</taxon>
    </lineage>
</organism>
<feature type="transmembrane region" description="Helical" evidence="1">
    <location>
        <begin position="94"/>
        <end position="112"/>
    </location>
</feature>
<name>A0ABT9JRY0_9PROT</name>
<dbReference type="EC" id="2.7.7.65" evidence="3"/>
<dbReference type="Proteomes" id="UP001225906">
    <property type="component" value="Unassembled WGS sequence"/>
</dbReference>
<feature type="transmembrane region" description="Helical" evidence="1">
    <location>
        <begin position="124"/>
        <end position="144"/>
    </location>
</feature>
<gene>
    <name evidence="3" type="ORF">Q9291_05685</name>
</gene>
<evidence type="ECO:0000313" key="3">
    <source>
        <dbReference type="EMBL" id="MDP8567332.1"/>
    </source>
</evidence>
<keyword evidence="1" id="KW-0472">Membrane</keyword>
<dbReference type="InterPro" id="IPR043128">
    <property type="entry name" value="Rev_trsase/Diguanyl_cyclase"/>
</dbReference>
<keyword evidence="3" id="KW-0808">Transferase</keyword>
<dbReference type="PANTHER" id="PTHR44757:SF2">
    <property type="entry name" value="BIOFILM ARCHITECTURE MAINTENANCE PROTEIN MBAA"/>
    <property type="match status" value="1"/>
</dbReference>
<evidence type="ECO:0000256" key="1">
    <source>
        <dbReference type="SAM" id="Phobius"/>
    </source>
</evidence>
<feature type="transmembrane region" description="Helical" evidence="1">
    <location>
        <begin position="30"/>
        <end position="50"/>
    </location>
</feature>
<feature type="transmembrane region" description="Helical" evidence="1">
    <location>
        <begin position="62"/>
        <end position="82"/>
    </location>
</feature>
<dbReference type="Pfam" id="PF00990">
    <property type="entry name" value="GGDEF"/>
    <property type="match status" value="1"/>
</dbReference>
<dbReference type="PROSITE" id="PS50887">
    <property type="entry name" value="GGDEF"/>
    <property type="match status" value="1"/>
</dbReference>
<feature type="transmembrane region" description="Helical" evidence="1">
    <location>
        <begin position="175"/>
        <end position="192"/>
    </location>
</feature>
<dbReference type="NCBIfam" id="TIGR00254">
    <property type="entry name" value="GGDEF"/>
    <property type="match status" value="1"/>
</dbReference>
<dbReference type="InterPro" id="IPR052155">
    <property type="entry name" value="Biofilm_reg_signaling"/>
</dbReference>
<reference evidence="4" key="1">
    <citation type="journal article" date="2019" name="Int. J. Syst. Evol. Microbiol.">
        <title>The Global Catalogue of Microorganisms (GCM) 10K type strain sequencing project: providing services to taxonomists for standard genome sequencing and annotation.</title>
        <authorList>
            <consortium name="The Broad Institute Genomics Platform"/>
            <consortium name="The Broad Institute Genome Sequencing Center for Infectious Disease"/>
            <person name="Wu L."/>
            <person name="Ma J."/>
        </authorList>
    </citation>
    <scope>NUCLEOTIDE SEQUENCE [LARGE SCALE GENOMIC DNA]</scope>
    <source>
        <strain evidence="4">VKM B-3159</strain>
    </source>
</reference>
<keyword evidence="1" id="KW-0812">Transmembrane</keyword>
<feature type="transmembrane region" description="Helical" evidence="1">
    <location>
        <begin position="151"/>
        <end position="169"/>
    </location>
</feature>
<comment type="caution">
    <text evidence="3">The sequence shown here is derived from an EMBL/GenBank/DDBJ whole genome shotgun (WGS) entry which is preliminary data.</text>
</comment>
<accession>A0ABT9JRY0</accession>
<keyword evidence="3" id="KW-0548">Nucleotidyltransferase</keyword>
<feature type="domain" description="GGDEF" evidence="2">
    <location>
        <begin position="250"/>
        <end position="383"/>
    </location>
</feature>
<dbReference type="PANTHER" id="PTHR44757">
    <property type="entry name" value="DIGUANYLATE CYCLASE DGCP"/>
    <property type="match status" value="1"/>
</dbReference>